<dbReference type="AlphaFoldDB" id="N1QWN8"/>
<comment type="function">
    <text evidence="1">May be involved in environmental stress response.</text>
</comment>
<name>N1QWN8_AEGTA</name>
<dbReference type="SUPFAM" id="SSF57716">
    <property type="entry name" value="Glucocorticoid receptor-like (DNA-binding domain)"/>
    <property type="match status" value="1"/>
</dbReference>
<reference evidence="6" key="1">
    <citation type="submission" date="2015-06" db="UniProtKB">
        <authorList>
            <consortium name="EnsemblPlants"/>
        </authorList>
    </citation>
    <scope>IDENTIFICATION</scope>
</reference>
<sequence length="72" mass="7626">MDAKQQANGCGFFGGATTSDLCSKCYKEQQLLDVVAFDDAVMSGLRSLTITLTKAGGEETPSSTKKKKRCSA</sequence>
<dbReference type="SMART" id="SM00259">
    <property type="entry name" value="ZnF_A20"/>
    <property type="match status" value="1"/>
</dbReference>
<evidence type="ECO:0000256" key="3">
    <source>
        <dbReference type="ARBA" id="ARBA00022771"/>
    </source>
</evidence>
<accession>N1QWN8</accession>
<organism evidence="6">
    <name type="scientific">Aegilops tauschii</name>
    <name type="common">Tausch's goatgrass</name>
    <name type="synonym">Aegilops squarrosa</name>
    <dbReference type="NCBI Taxonomy" id="37682"/>
    <lineage>
        <taxon>Eukaryota</taxon>
        <taxon>Viridiplantae</taxon>
        <taxon>Streptophyta</taxon>
        <taxon>Embryophyta</taxon>
        <taxon>Tracheophyta</taxon>
        <taxon>Spermatophyta</taxon>
        <taxon>Magnoliopsida</taxon>
        <taxon>Liliopsida</taxon>
        <taxon>Poales</taxon>
        <taxon>Poaceae</taxon>
        <taxon>BOP clade</taxon>
        <taxon>Pooideae</taxon>
        <taxon>Triticodae</taxon>
        <taxon>Triticeae</taxon>
        <taxon>Triticinae</taxon>
        <taxon>Aegilops</taxon>
    </lineage>
</organism>
<evidence type="ECO:0000256" key="2">
    <source>
        <dbReference type="ARBA" id="ARBA00022723"/>
    </source>
</evidence>
<dbReference type="Gene3D" id="1.20.5.4770">
    <property type="match status" value="1"/>
</dbReference>
<protein>
    <submittedName>
        <fullName evidence="6">Uncharacterized protein</fullName>
    </submittedName>
</protein>
<evidence type="ECO:0000256" key="5">
    <source>
        <dbReference type="ARBA" id="ARBA00023016"/>
    </source>
</evidence>
<keyword evidence="5" id="KW-0346">Stress response</keyword>
<evidence type="ECO:0000313" key="6">
    <source>
        <dbReference type="EnsemblPlants" id="EMT14633"/>
    </source>
</evidence>
<dbReference type="InterPro" id="IPR002653">
    <property type="entry name" value="Znf_A20"/>
</dbReference>
<evidence type="ECO:0000256" key="4">
    <source>
        <dbReference type="ARBA" id="ARBA00022833"/>
    </source>
</evidence>
<dbReference type="Pfam" id="PF01754">
    <property type="entry name" value="zf-A20"/>
    <property type="match status" value="1"/>
</dbReference>
<keyword evidence="2" id="KW-0479">Metal-binding</keyword>
<proteinExistence type="predicted"/>
<keyword evidence="3" id="KW-0863">Zinc-finger</keyword>
<dbReference type="GO" id="GO:0008270">
    <property type="term" value="F:zinc ion binding"/>
    <property type="evidence" value="ECO:0007669"/>
    <property type="project" value="UniProtKB-KW"/>
</dbReference>
<dbReference type="PROSITE" id="PS51036">
    <property type="entry name" value="ZF_A20"/>
    <property type="match status" value="1"/>
</dbReference>
<dbReference type="GO" id="GO:0003677">
    <property type="term" value="F:DNA binding"/>
    <property type="evidence" value="ECO:0007669"/>
    <property type="project" value="InterPro"/>
</dbReference>
<dbReference type="EnsemblPlants" id="EMT14633">
    <property type="protein sequence ID" value="EMT14633"/>
    <property type="gene ID" value="F775_22716"/>
</dbReference>
<keyword evidence="4" id="KW-0862">Zinc</keyword>
<evidence type="ECO:0000256" key="1">
    <source>
        <dbReference type="ARBA" id="ARBA00003732"/>
    </source>
</evidence>